<dbReference type="AlphaFoldDB" id="A0A6G0HEU6"/>
<sequence>MNSNRLRALNKLTFGQICLEVNAVYKLCTAACLPDVCPRVVDVQGRFACEVLGYILTQIHQQNLKTTFKTGHLSIFGIDKMFFPEKQIKGGNDIAHEMLTLCSTCKVPARVGGDGGQGKANTFAARVNYKLCTYRYVTNIATSAHIRRGHSNPRKKVGKTLKDVNAFGQCSRRDEEQPPVRRLLFTLDFNEDPVRSVILEATAGVEPLNELAFDRCMLGGETFRCSAPLYYGGVIKKAMSHNAPKDARDKRHLKEARVGARGTFHGPRLSLYSNEYSGVPVKNVSSFCTTRTVYHQDRILLTVNRDDHDHLIALKEDWEWKDATEVFNKIHGNEAFSVEMLKRDYAATMMAVKGESITARPQQSAKLCALIRALQESSGLAALAKRRSGCDTQEPRRPPVEETLTTGSLGRKRAGKQSSRDSVDARMSKRMRK</sequence>
<reference evidence="2 3" key="1">
    <citation type="submission" date="2019-07" db="EMBL/GenBank/DDBJ databases">
        <title>Chromosome genome assembly for large yellow croaker.</title>
        <authorList>
            <person name="Xiao S."/>
        </authorList>
    </citation>
    <scope>NUCLEOTIDE SEQUENCE [LARGE SCALE GENOMIC DNA]</scope>
    <source>
        <strain evidence="2">JMULYC20181020</strain>
        <tissue evidence="2">Muscle</tissue>
    </source>
</reference>
<dbReference type="Proteomes" id="UP000424527">
    <property type="component" value="Unassembled WGS sequence"/>
</dbReference>
<evidence type="ECO:0000313" key="3">
    <source>
        <dbReference type="Proteomes" id="UP000424527"/>
    </source>
</evidence>
<proteinExistence type="predicted"/>
<evidence type="ECO:0000256" key="1">
    <source>
        <dbReference type="SAM" id="MobiDB-lite"/>
    </source>
</evidence>
<dbReference type="EMBL" id="REGW02000221">
    <property type="protein sequence ID" value="KAE8277758.1"/>
    <property type="molecule type" value="Genomic_DNA"/>
</dbReference>
<comment type="caution">
    <text evidence="2">The sequence shown here is derived from an EMBL/GenBank/DDBJ whole genome shotgun (WGS) entry which is preliminary data.</text>
</comment>
<accession>A0A6G0HEU6</accession>
<name>A0A6G0HEU6_LARCR</name>
<protein>
    <submittedName>
        <fullName evidence="2">Uncharacterized protein</fullName>
    </submittedName>
</protein>
<keyword evidence="3" id="KW-1185">Reference proteome</keyword>
<feature type="region of interest" description="Disordered" evidence="1">
    <location>
        <begin position="386"/>
        <end position="433"/>
    </location>
</feature>
<feature type="compositionally biased region" description="Basic and acidic residues" evidence="1">
    <location>
        <begin position="418"/>
        <end position="427"/>
    </location>
</feature>
<organism evidence="2 3">
    <name type="scientific">Larimichthys crocea</name>
    <name type="common">Large yellow croaker</name>
    <name type="synonym">Pseudosciaena crocea</name>
    <dbReference type="NCBI Taxonomy" id="215358"/>
    <lineage>
        <taxon>Eukaryota</taxon>
        <taxon>Metazoa</taxon>
        <taxon>Chordata</taxon>
        <taxon>Craniata</taxon>
        <taxon>Vertebrata</taxon>
        <taxon>Euteleostomi</taxon>
        <taxon>Actinopterygii</taxon>
        <taxon>Neopterygii</taxon>
        <taxon>Teleostei</taxon>
        <taxon>Neoteleostei</taxon>
        <taxon>Acanthomorphata</taxon>
        <taxon>Eupercaria</taxon>
        <taxon>Sciaenidae</taxon>
        <taxon>Larimichthys</taxon>
    </lineage>
</organism>
<evidence type="ECO:0000313" key="2">
    <source>
        <dbReference type="EMBL" id="KAE8277758.1"/>
    </source>
</evidence>
<gene>
    <name evidence="2" type="ORF">D5F01_LYC24239</name>
</gene>